<evidence type="ECO:0000256" key="1">
    <source>
        <dbReference type="ARBA" id="ARBA00023125"/>
    </source>
</evidence>
<evidence type="ECO:0000259" key="2">
    <source>
        <dbReference type="Pfam" id="PF01336"/>
    </source>
</evidence>
<dbReference type="PANTHER" id="PTHR13989">
    <property type="entry name" value="REPLICATION PROTEIN A-RELATED"/>
    <property type="match status" value="1"/>
</dbReference>
<dbReference type="KEGG" id="oyw:OdinLCB4_002340"/>
<dbReference type="PANTHER" id="PTHR13989:SF16">
    <property type="entry name" value="REPLICATION PROTEIN A2"/>
    <property type="match status" value="1"/>
</dbReference>
<dbReference type="Gene3D" id="1.10.10.10">
    <property type="entry name" value="Winged helix-like DNA-binding domain superfamily/Winged helix DNA-binding domain"/>
    <property type="match status" value="1"/>
</dbReference>
<protein>
    <submittedName>
        <fullName evidence="3">OB-fold nucleic acid binding domain-containing protein</fullName>
    </submittedName>
</protein>
<dbReference type="SUPFAM" id="SSF50249">
    <property type="entry name" value="Nucleic acid-binding proteins"/>
    <property type="match status" value="1"/>
</dbReference>
<dbReference type="AlphaFoldDB" id="A0AAF0IBU9"/>
<dbReference type="GO" id="GO:0003677">
    <property type="term" value="F:DNA binding"/>
    <property type="evidence" value="ECO:0007669"/>
    <property type="project" value="UniProtKB-KW"/>
</dbReference>
<proteinExistence type="predicted"/>
<reference evidence="3" key="1">
    <citation type="journal article" date="2017" name="Nature">
        <title>Asgard archaea illuminate the origin of eukaryotic cellular complexity.</title>
        <authorList>
            <person name="Zaremba-Niedzwiedzka K."/>
            <person name="Caceres E.F."/>
            <person name="Saw J.H."/>
            <person name="Backstrom D."/>
            <person name="Juzokaite L."/>
            <person name="Vancaester E."/>
            <person name="Seitz K.W."/>
            <person name="Anantharaman K."/>
            <person name="Starnawski P."/>
            <person name="Kjeldsen K.U."/>
            <person name="Scott M.B."/>
            <person name="Nunoura T."/>
            <person name="Banfield J.F."/>
            <person name="Schramm A."/>
            <person name="Baker B.J."/>
            <person name="Spang A."/>
            <person name="Ettema T.J.G."/>
        </authorList>
    </citation>
    <scope>NUCLEOTIDE SEQUENCE</scope>
    <source>
        <strain evidence="3">LCB_4</strain>
    </source>
</reference>
<dbReference type="InterPro" id="IPR036388">
    <property type="entry name" value="WH-like_DNA-bd_sf"/>
</dbReference>
<sequence length="258" mass="29437">MDSLNKLSRRAAARRVHVETILRSCLDSSSDQPLLKLNNGKSCGRIRVLGIVVNKYIKNNLQDNKGFDYNSDIWSFSSNSYTSIDLDDSTGVINVRAWGDQAARLNNYNIGDIVEIIGKPREYNGRLYVIYESGFIVDDIHWWLLHELEILVEDLEELNDADSADEQASGNVNKRIINKLIENKFETGLSSHKLGEDSLVDRLMDAICKLDKGDGVLLTDIREELKAFKADEIEDVLNQLIKEGTLYECKPQRYQKFY</sequence>
<dbReference type="InterPro" id="IPR012340">
    <property type="entry name" value="NA-bd_OB-fold"/>
</dbReference>
<dbReference type="InterPro" id="IPR040260">
    <property type="entry name" value="RFA2-like"/>
</dbReference>
<reference evidence="3" key="2">
    <citation type="journal article" date="2022" name="Nat. Microbiol.">
        <title>A closed Candidatus Odinarchaeum chromosome exposes Asgard archaeal viruses.</title>
        <authorList>
            <person name="Tamarit D."/>
            <person name="Caceres E.F."/>
            <person name="Krupovic M."/>
            <person name="Nijland R."/>
            <person name="Eme L."/>
            <person name="Robinson N.P."/>
            <person name="Ettema T.J.G."/>
        </authorList>
    </citation>
    <scope>NUCLEOTIDE SEQUENCE</scope>
    <source>
        <strain evidence="3">LCB_4</strain>
    </source>
</reference>
<name>A0AAF0IBU9_ODILC</name>
<dbReference type="Proteomes" id="UP000186851">
    <property type="component" value="Chromosome"/>
</dbReference>
<dbReference type="InterPro" id="IPR004365">
    <property type="entry name" value="NA-bd_OB_tRNA"/>
</dbReference>
<organism evidence="3 4">
    <name type="scientific">Odinarchaeota yellowstonii (strain LCB_4)</name>
    <dbReference type="NCBI Taxonomy" id="1841599"/>
    <lineage>
        <taxon>Archaea</taxon>
        <taxon>Promethearchaeati</taxon>
        <taxon>Candidatus Odinarchaeota</taxon>
        <taxon>Candidatus Odinarchaeia</taxon>
        <taxon>Candidatus Odinarchaeales</taxon>
        <taxon>Candidatus Odinarchaeaceae</taxon>
        <taxon>Candidatus Odinarchaeum</taxon>
    </lineage>
</organism>
<dbReference type="EMBL" id="CP091871">
    <property type="protein sequence ID" value="WEU40780.1"/>
    <property type="molecule type" value="Genomic_DNA"/>
</dbReference>
<evidence type="ECO:0000313" key="4">
    <source>
        <dbReference type="Proteomes" id="UP000186851"/>
    </source>
</evidence>
<evidence type="ECO:0000313" key="3">
    <source>
        <dbReference type="EMBL" id="WEU40780.1"/>
    </source>
</evidence>
<gene>
    <name evidence="3" type="ORF">OdinLCB4_002340</name>
</gene>
<keyword evidence="1" id="KW-0238">DNA-binding</keyword>
<accession>A0AAF0IBU9</accession>
<dbReference type="Pfam" id="PF01336">
    <property type="entry name" value="tRNA_anti-codon"/>
    <property type="match status" value="1"/>
</dbReference>
<feature type="domain" description="OB" evidence="2">
    <location>
        <begin position="77"/>
        <end position="157"/>
    </location>
</feature>
<dbReference type="Gene3D" id="2.40.50.140">
    <property type="entry name" value="Nucleic acid-binding proteins"/>
    <property type="match status" value="1"/>
</dbReference>